<comment type="caution">
    <text evidence="1">The sequence shown here is derived from an EMBL/GenBank/DDBJ whole genome shotgun (WGS) entry which is preliminary data.</text>
</comment>
<dbReference type="OrthoDB" id="5516061at2"/>
<organism evidence="1 2">
    <name type="scientific">Desulfonatronospira thiodismutans ASO3-1</name>
    <dbReference type="NCBI Taxonomy" id="555779"/>
    <lineage>
        <taxon>Bacteria</taxon>
        <taxon>Pseudomonadati</taxon>
        <taxon>Thermodesulfobacteriota</taxon>
        <taxon>Desulfovibrionia</taxon>
        <taxon>Desulfovibrionales</taxon>
        <taxon>Desulfonatronovibrionaceae</taxon>
        <taxon>Desulfonatronospira</taxon>
    </lineage>
</organism>
<accession>D6SN22</accession>
<sequence>MCGICLELHLMDLLEREYRTKAPVSQEDLEEVLLEPYAQESNFLMHCLKYARAFDMEDNVLSVVHCRALEEIALRPETAMQDSLAMIALIKHYHAFKRFIASRTISDKVLKWLPAPSWHNLYSPGFIFAKDKWGQFLGDKDLLVQCNGLLERYHSWWLLGKGQQKNDLSRKLRETVSAGLKMP</sequence>
<dbReference type="Proteomes" id="UP000005496">
    <property type="component" value="Unassembled WGS sequence"/>
</dbReference>
<protein>
    <submittedName>
        <fullName evidence="1">Uncharacterized protein</fullName>
    </submittedName>
</protein>
<reference evidence="1" key="1">
    <citation type="submission" date="2010-05" db="EMBL/GenBank/DDBJ databases">
        <title>The draft genome of Desulfonatronospira thiodismutans ASO3-1.</title>
        <authorList>
            <consortium name="US DOE Joint Genome Institute (JGI-PGF)"/>
            <person name="Lucas S."/>
            <person name="Copeland A."/>
            <person name="Lapidus A."/>
            <person name="Cheng J.-F."/>
            <person name="Bruce D."/>
            <person name="Goodwin L."/>
            <person name="Pitluck S."/>
            <person name="Chertkov O."/>
            <person name="Brettin T."/>
            <person name="Detter J.C."/>
            <person name="Han C."/>
            <person name="Land M.L."/>
            <person name="Hauser L."/>
            <person name="Kyrpides N."/>
            <person name="Mikhailova N."/>
            <person name="Muyzer G."/>
            <person name="Woyke T."/>
        </authorList>
    </citation>
    <scope>NUCLEOTIDE SEQUENCE [LARGE SCALE GENOMIC DNA]</scope>
    <source>
        <strain evidence="1">ASO3-1</strain>
    </source>
</reference>
<proteinExistence type="predicted"/>
<evidence type="ECO:0000313" key="1">
    <source>
        <dbReference type="EMBL" id="EFI36083.1"/>
    </source>
</evidence>
<dbReference type="AlphaFoldDB" id="D6SN22"/>
<dbReference type="EMBL" id="ACJN02000001">
    <property type="protein sequence ID" value="EFI36083.1"/>
    <property type="molecule type" value="Genomic_DNA"/>
</dbReference>
<gene>
    <name evidence="1" type="ORF">Dthio_PD3530</name>
</gene>
<keyword evidence="2" id="KW-1185">Reference proteome</keyword>
<dbReference type="RefSeq" id="WP_008869211.1">
    <property type="nucleotide sequence ID" value="NZ_ACJN02000001.1"/>
</dbReference>
<evidence type="ECO:0000313" key="2">
    <source>
        <dbReference type="Proteomes" id="UP000005496"/>
    </source>
</evidence>
<name>D6SN22_9BACT</name>